<comment type="caution">
    <text evidence="3">The sequence shown here is derived from an EMBL/GenBank/DDBJ whole genome shotgun (WGS) entry which is preliminary data.</text>
</comment>
<organism evidence="3 4">
    <name type="scientific">Coemansia asiatica</name>
    <dbReference type="NCBI Taxonomy" id="1052880"/>
    <lineage>
        <taxon>Eukaryota</taxon>
        <taxon>Fungi</taxon>
        <taxon>Fungi incertae sedis</taxon>
        <taxon>Zoopagomycota</taxon>
        <taxon>Kickxellomycotina</taxon>
        <taxon>Kickxellomycetes</taxon>
        <taxon>Kickxellales</taxon>
        <taxon>Kickxellaceae</taxon>
        <taxon>Coemansia</taxon>
    </lineage>
</organism>
<dbReference type="SUPFAM" id="SSF110004">
    <property type="entry name" value="Glycolipid transfer protein, GLTP"/>
    <property type="match status" value="1"/>
</dbReference>
<dbReference type="EMBL" id="JANBOH010000004">
    <property type="protein sequence ID" value="KAJ1648516.1"/>
    <property type="molecule type" value="Genomic_DNA"/>
</dbReference>
<dbReference type="Proteomes" id="UP001145021">
    <property type="component" value="Unassembled WGS sequence"/>
</dbReference>
<keyword evidence="1" id="KW-0813">Transport</keyword>
<proteinExistence type="predicted"/>
<dbReference type="GO" id="GO:0005829">
    <property type="term" value="C:cytosol"/>
    <property type="evidence" value="ECO:0007669"/>
    <property type="project" value="TreeGrafter"/>
</dbReference>
<evidence type="ECO:0000256" key="1">
    <source>
        <dbReference type="ARBA" id="ARBA00022448"/>
    </source>
</evidence>
<reference evidence="3" key="1">
    <citation type="submission" date="2022-07" db="EMBL/GenBank/DDBJ databases">
        <title>Phylogenomic reconstructions and comparative analyses of Kickxellomycotina fungi.</title>
        <authorList>
            <person name="Reynolds N.K."/>
            <person name="Stajich J.E."/>
            <person name="Barry K."/>
            <person name="Grigoriev I.V."/>
            <person name="Crous P."/>
            <person name="Smith M.E."/>
        </authorList>
    </citation>
    <scope>NUCLEOTIDE SEQUENCE</scope>
    <source>
        <strain evidence="3">NBRC 105413</strain>
    </source>
</reference>
<dbReference type="Pfam" id="PF08718">
    <property type="entry name" value="GLTP"/>
    <property type="match status" value="1"/>
</dbReference>
<keyword evidence="4" id="KW-1185">Reference proteome</keyword>
<feature type="domain" description="Glycolipid transfer protein" evidence="2">
    <location>
        <begin position="22"/>
        <end position="160"/>
    </location>
</feature>
<dbReference type="InterPro" id="IPR014830">
    <property type="entry name" value="Glycolipid_transfer_prot_dom"/>
</dbReference>
<gene>
    <name evidence="3" type="ORF">LPJ64_000214</name>
</gene>
<dbReference type="PANTHER" id="PTHR10219">
    <property type="entry name" value="GLYCOLIPID TRANSFER PROTEIN-RELATED"/>
    <property type="match status" value="1"/>
</dbReference>
<sequence length="197" mass="21989">MPKFLDKVPFRFNDVTVTDAGINTDEFLRAAQGVVMLFDKLGSAAFLPVKSDIEGNINKVRTKFLISPLQFDTLEKIIYAEAGTKDRTATQGLLWLKRGLDFTAKGIARNIANSSEELSDSFTDAYAKTLKEFHNFIVKGVFNLAMKACPARNDFYAKLGGSYEDIVGDLRVWVDALQKLVDQLSEVYRKGAYDKGL</sequence>
<dbReference type="PANTHER" id="PTHR10219:SF25">
    <property type="entry name" value="PLECKSTRIN HOMOLOGY DOMAIN-CONTAINING FAMILY A MEMBER 8"/>
    <property type="match status" value="1"/>
</dbReference>
<dbReference type="Gene3D" id="1.10.3520.10">
    <property type="entry name" value="Glycolipid transfer protein"/>
    <property type="match status" value="1"/>
</dbReference>
<dbReference type="GO" id="GO:1902387">
    <property type="term" value="F:ceramide 1-phosphate binding"/>
    <property type="evidence" value="ECO:0007669"/>
    <property type="project" value="TreeGrafter"/>
</dbReference>
<evidence type="ECO:0000313" key="4">
    <source>
        <dbReference type="Proteomes" id="UP001145021"/>
    </source>
</evidence>
<accession>A0A9W7XS99</accession>
<evidence type="ECO:0000313" key="3">
    <source>
        <dbReference type="EMBL" id="KAJ1648516.1"/>
    </source>
</evidence>
<dbReference type="GO" id="GO:0016020">
    <property type="term" value="C:membrane"/>
    <property type="evidence" value="ECO:0007669"/>
    <property type="project" value="TreeGrafter"/>
</dbReference>
<evidence type="ECO:0000259" key="2">
    <source>
        <dbReference type="Pfam" id="PF08718"/>
    </source>
</evidence>
<dbReference type="FunFam" id="1.10.3520.10:FF:000001">
    <property type="entry name" value="Pleckstrin domain-containing family A member 8"/>
    <property type="match status" value="1"/>
</dbReference>
<dbReference type="InterPro" id="IPR036497">
    <property type="entry name" value="GLTP_sf"/>
</dbReference>
<protein>
    <recommendedName>
        <fullName evidence="2">Glycolipid transfer protein domain-containing protein</fullName>
    </recommendedName>
</protein>
<name>A0A9W7XS99_9FUNG</name>
<dbReference type="GO" id="GO:1902388">
    <property type="term" value="F:ceramide 1-phosphate transfer activity"/>
    <property type="evidence" value="ECO:0007669"/>
    <property type="project" value="TreeGrafter"/>
</dbReference>
<dbReference type="AlphaFoldDB" id="A0A9W7XS99"/>